<feature type="domain" description="ATP-dependent RNA helicase Ski2/MTR4 C-terminal" evidence="1">
    <location>
        <begin position="1"/>
        <end position="55"/>
    </location>
</feature>
<dbReference type="Gramene" id="AET4Gv20195200.19">
    <property type="protein sequence ID" value="AET4Gv20195200.19"/>
    <property type="gene ID" value="AET4Gv20195200"/>
</dbReference>
<dbReference type="EnsemblPlants" id="AET4Gv20195200.19">
    <property type="protein sequence ID" value="AET4Gv20195200.19"/>
    <property type="gene ID" value="AET4Gv20195200"/>
</dbReference>
<evidence type="ECO:0000313" key="3">
    <source>
        <dbReference type="Proteomes" id="UP000015105"/>
    </source>
</evidence>
<keyword evidence="3" id="KW-1185">Reference proteome</keyword>
<protein>
    <recommendedName>
        <fullName evidence="1">ATP-dependent RNA helicase Ski2/MTR4 C-terminal domain-containing protein</fullName>
    </recommendedName>
</protein>
<dbReference type="Gene3D" id="1.10.3380.30">
    <property type="match status" value="1"/>
</dbReference>
<evidence type="ECO:0000313" key="2">
    <source>
        <dbReference type="EnsemblPlants" id="AET4Gv20195200.19"/>
    </source>
</evidence>
<organism evidence="2 3">
    <name type="scientific">Aegilops tauschii subsp. strangulata</name>
    <name type="common">Goatgrass</name>
    <dbReference type="NCBI Taxonomy" id="200361"/>
    <lineage>
        <taxon>Eukaryota</taxon>
        <taxon>Viridiplantae</taxon>
        <taxon>Streptophyta</taxon>
        <taxon>Embryophyta</taxon>
        <taxon>Tracheophyta</taxon>
        <taxon>Spermatophyta</taxon>
        <taxon>Magnoliopsida</taxon>
        <taxon>Liliopsida</taxon>
        <taxon>Poales</taxon>
        <taxon>Poaceae</taxon>
        <taxon>BOP clade</taxon>
        <taxon>Pooideae</taxon>
        <taxon>Triticodae</taxon>
        <taxon>Triticeae</taxon>
        <taxon>Triticinae</taxon>
        <taxon>Aegilops</taxon>
    </lineage>
</organism>
<dbReference type="Pfam" id="PF08148">
    <property type="entry name" value="DSHCT"/>
    <property type="match status" value="1"/>
</dbReference>
<evidence type="ECO:0000259" key="1">
    <source>
        <dbReference type="Pfam" id="PF08148"/>
    </source>
</evidence>
<name>A0A453HHZ7_AEGTS</name>
<dbReference type="AlphaFoldDB" id="A0A453HHZ7"/>
<reference evidence="2" key="4">
    <citation type="submission" date="2019-03" db="UniProtKB">
        <authorList>
            <consortium name="EnsemblPlants"/>
        </authorList>
    </citation>
    <scope>IDENTIFICATION</scope>
</reference>
<proteinExistence type="predicted"/>
<reference evidence="2" key="3">
    <citation type="journal article" date="2017" name="Nature">
        <title>Genome sequence of the progenitor of the wheat D genome Aegilops tauschii.</title>
        <authorList>
            <person name="Luo M.C."/>
            <person name="Gu Y.Q."/>
            <person name="Puiu D."/>
            <person name="Wang H."/>
            <person name="Twardziok S.O."/>
            <person name="Deal K.R."/>
            <person name="Huo N."/>
            <person name="Zhu T."/>
            <person name="Wang L."/>
            <person name="Wang Y."/>
            <person name="McGuire P.E."/>
            <person name="Liu S."/>
            <person name="Long H."/>
            <person name="Ramasamy R.K."/>
            <person name="Rodriguez J.C."/>
            <person name="Van S.L."/>
            <person name="Yuan L."/>
            <person name="Wang Z."/>
            <person name="Xia Z."/>
            <person name="Xiao L."/>
            <person name="Anderson O.D."/>
            <person name="Ouyang S."/>
            <person name="Liang Y."/>
            <person name="Zimin A.V."/>
            <person name="Pertea G."/>
            <person name="Qi P."/>
            <person name="Bennetzen J.L."/>
            <person name="Dai X."/>
            <person name="Dawson M.W."/>
            <person name="Muller H.G."/>
            <person name="Kugler K."/>
            <person name="Rivarola-Duarte L."/>
            <person name="Spannagl M."/>
            <person name="Mayer K.F.X."/>
            <person name="Lu F.H."/>
            <person name="Bevan M.W."/>
            <person name="Leroy P."/>
            <person name="Li P."/>
            <person name="You F.M."/>
            <person name="Sun Q."/>
            <person name="Liu Z."/>
            <person name="Lyons E."/>
            <person name="Wicker T."/>
            <person name="Salzberg S.L."/>
            <person name="Devos K.M."/>
            <person name="Dvorak J."/>
        </authorList>
    </citation>
    <scope>NUCLEOTIDE SEQUENCE [LARGE SCALE GENOMIC DNA]</scope>
    <source>
        <strain evidence="2">cv. AL8/78</strain>
    </source>
</reference>
<reference evidence="3" key="2">
    <citation type="journal article" date="2017" name="Nat. Plants">
        <title>The Aegilops tauschii genome reveals multiple impacts of transposons.</title>
        <authorList>
            <person name="Zhao G."/>
            <person name="Zou C."/>
            <person name="Li K."/>
            <person name="Wang K."/>
            <person name="Li T."/>
            <person name="Gao L."/>
            <person name="Zhang X."/>
            <person name="Wang H."/>
            <person name="Yang Z."/>
            <person name="Liu X."/>
            <person name="Jiang W."/>
            <person name="Mao L."/>
            <person name="Kong X."/>
            <person name="Jiao Y."/>
            <person name="Jia J."/>
        </authorList>
    </citation>
    <scope>NUCLEOTIDE SEQUENCE [LARGE SCALE GENOMIC DNA]</scope>
    <source>
        <strain evidence="3">cv. AL8/78</strain>
    </source>
</reference>
<reference evidence="2" key="5">
    <citation type="journal article" date="2021" name="G3 (Bethesda)">
        <title>Aegilops tauschii genome assembly Aet v5.0 features greater sequence contiguity and improved annotation.</title>
        <authorList>
            <person name="Wang L."/>
            <person name="Zhu T."/>
            <person name="Rodriguez J.C."/>
            <person name="Deal K.R."/>
            <person name="Dubcovsky J."/>
            <person name="McGuire P.E."/>
            <person name="Lux T."/>
            <person name="Spannagl M."/>
            <person name="Mayer K.F.X."/>
            <person name="Baldrich P."/>
            <person name="Meyers B.C."/>
            <person name="Huo N."/>
            <person name="Gu Y.Q."/>
            <person name="Zhou H."/>
            <person name="Devos K.M."/>
            <person name="Bennetzen J.L."/>
            <person name="Unver T."/>
            <person name="Budak H."/>
            <person name="Gulick P.J."/>
            <person name="Galiba G."/>
            <person name="Kalapos B."/>
            <person name="Nelson D.R."/>
            <person name="Li P."/>
            <person name="You F.M."/>
            <person name="Luo M.C."/>
            <person name="Dvorak J."/>
        </authorList>
    </citation>
    <scope>NUCLEOTIDE SEQUENCE [LARGE SCALE GENOMIC DNA]</scope>
    <source>
        <strain evidence="2">cv. AL8/78</strain>
    </source>
</reference>
<accession>A0A453HHZ7</accession>
<sequence>MFNGTFNDLDHHQVASVVSCFVPCEKSSEQIRLRNELSKPMMQLQEAARKIAEVHTCCIITISPPISLVPMLDWEL</sequence>
<dbReference type="InterPro" id="IPR012961">
    <property type="entry name" value="Ski2/MTR4_C"/>
</dbReference>
<reference evidence="3" key="1">
    <citation type="journal article" date="2014" name="Science">
        <title>Ancient hybridizations among the ancestral genomes of bread wheat.</title>
        <authorList>
            <consortium name="International Wheat Genome Sequencing Consortium,"/>
            <person name="Marcussen T."/>
            <person name="Sandve S.R."/>
            <person name="Heier L."/>
            <person name="Spannagl M."/>
            <person name="Pfeifer M."/>
            <person name="Jakobsen K.S."/>
            <person name="Wulff B.B."/>
            <person name="Steuernagel B."/>
            <person name="Mayer K.F."/>
            <person name="Olsen O.A."/>
        </authorList>
    </citation>
    <scope>NUCLEOTIDE SEQUENCE [LARGE SCALE GENOMIC DNA]</scope>
    <source>
        <strain evidence="3">cv. AL8/78</strain>
    </source>
</reference>
<dbReference type="Proteomes" id="UP000015105">
    <property type="component" value="Chromosome 4D"/>
</dbReference>